<name>A0A9W6SC03_9ACTN</name>
<organism evidence="1 2">
    <name type="scientific">Actinoallomurus iriomotensis</name>
    <dbReference type="NCBI Taxonomy" id="478107"/>
    <lineage>
        <taxon>Bacteria</taxon>
        <taxon>Bacillati</taxon>
        <taxon>Actinomycetota</taxon>
        <taxon>Actinomycetes</taxon>
        <taxon>Streptosporangiales</taxon>
        <taxon>Thermomonosporaceae</taxon>
        <taxon>Actinoallomurus</taxon>
    </lineage>
</organism>
<dbReference type="GO" id="GO:0016787">
    <property type="term" value="F:hydrolase activity"/>
    <property type="evidence" value="ECO:0007669"/>
    <property type="project" value="UniProtKB-ARBA"/>
</dbReference>
<dbReference type="InterPro" id="IPR017850">
    <property type="entry name" value="Alkaline_phosphatase_core_sf"/>
</dbReference>
<dbReference type="RefSeq" id="WP_285580150.1">
    <property type="nucleotide sequence ID" value="NZ_BSTK01000014.1"/>
</dbReference>
<dbReference type="Gene3D" id="3.40.720.10">
    <property type="entry name" value="Alkaline Phosphatase, subunit A"/>
    <property type="match status" value="1"/>
</dbReference>
<protein>
    <submittedName>
        <fullName evidence="1">Alkaline phosphatase family protein</fullName>
    </submittedName>
</protein>
<dbReference type="Proteomes" id="UP001165074">
    <property type="component" value="Unassembled WGS sequence"/>
</dbReference>
<proteinExistence type="predicted"/>
<evidence type="ECO:0000313" key="1">
    <source>
        <dbReference type="EMBL" id="GLY89725.1"/>
    </source>
</evidence>
<gene>
    <name evidence="1" type="ORF">Airi02_076540</name>
</gene>
<dbReference type="Pfam" id="PF01663">
    <property type="entry name" value="Phosphodiest"/>
    <property type="match status" value="1"/>
</dbReference>
<dbReference type="PANTHER" id="PTHR10151">
    <property type="entry name" value="ECTONUCLEOTIDE PYROPHOSPHATASE/PHOSPHODIESTERASE"/>
    <property type="match status" value="1"/>
</dbReference>
<accession>A0A9W6SC03</accession>
<evidence type="ECO:0000313" key="2">
    <source>
        <dbReference type="Proteomes" id="UP001165074"/>
    </source>
</evidence>
<dbReference type="SUPFAM" id="SSF53649">
    <property type="entry name" value="Alkaline phosphatase-like"/>
    <property type="match status" value="1"/>
</dbReference>
<keyword evidence="2" id="KW-1185">Reference proteome</keyword>
<dbReference type="PANTHER" id="PTHR10151:SF120">
    <property type="entry name" value="BIS(5'-ADENOSYL)-TRIPHOSPHATASE"/>
    <property type="match status" value="1"/>
</dbReference>
<dbReference type="InterPro" id="IPR002591">
    <property type="entry name" value="Phosphodiest/P_Trfase"/>
</dbReference>
<reference evidence="1" key="1">
    <citation type="submission" date="2023-03" db="EMBL/GenBank/DDBJ databases">
        <title>Actinoallomurus iriomotensis NBRC 103684.</title>
        <authorList>
            <person name="Ichikawa N."/>
            <person name="Sato H."/>
            <person name="Tonouchi N."/>
        </authorList>
    </citation>
    <scope>NUCLEOTIDE SEQUENCE</scope>
    <source>
        <strain evidence="1">NBRC 103684</strain>
    </source>
</reference>
<dbReference type="EMBL" id="BSTK01000014">
    <property type="protein sequence ID" value="GLY89725.1"/>
    <property type="molecule type" value="Genomic_DNA"/>
</dbReference>
<dbReference type="AlphaFoldDB" id="A0A9W6SC03"/>
<sequence>MSLPVPAYGRRSLADLTPSVLAALGVPGHTNVLGLPALPRACVLLVDGLGWELLRAHAGEAPFLSSLAGHELTAGFPSTTATSLGSFGTGRAPGGHGLFGYQVAIPGEGRLLNCLRWDDDVDPLAWQPSATVYERAAAAGVAAAHVSTRAFEHSGLTRAVYRGARYVPADALGPLVAGAEQAVRQGERSFVTVYHSELDATGHIHGSRSPAWRHHLSFVDLLVRRLAEAMPPDAALYVTADHGMTDPATRVDVDAEPALREGVALLGGEPRARHLYARDGAAPDVLAVWRERLEGTAWVMTRDEAITAGLFGPVSATMAARVGDVVAVPYADLAIVATQAEPLESSLVGMHGSLVPAEQLVPLLTFTAES</sequence>
<comment type="caution">
    <text evidence="1">The sequence shown here is derived from an EMBL/GenBank/DDBJ whole genome shotgun (WGS) entry which is preliminary data.</text>
</comment>